<accession>A0A4Y4CU17</accession>
<gene>
    <name evidence="8" type="ORF">ZRA01_05900</name>
</gene>
<evidence type="ECO:0008006" key="10">
    <source>
        <dbReference type="Google" id="ProtNLM"/>
    </source>
</evidence>
<comment type="similarity">
    <text evidence="1">Belongs to the EcnA/EcnB lipoprotein family.</text>
</comment>
<organism evidence="8 9">
    <name type="scientific">Zoogloea ramigera</name>
    <dbReference type="NCBI Taxonomy" id="350"/>
    <lineage>
        <taxon>Bacteria</taxon>
        <taxon>Pseudomonadati</taxon>
        <taxon>Pseudomonadota</taxon>
        <taxon>Betaproteobacteria</taxon>
        <taxon>Rhodocyclales</taxon>
        <taxon>Zoogloeaceae</taxon>
        <taxon>Zoogloea</taxon>
    </lineage>
</organism>
<dbReference type="GO" id="GO:0016020">
    <property type="term" value="C:membrane"/>
    <property type="evidence" value="ECO:0007669"/>
    <property type="project" value="InterPro"/>
</dbReference>
<sequence length="42" mass="4376">MRKLATIAGLLFAMSLLSACNTVQGLGKDLEKGGEAIQKVAK</sequence>
<dbReference type="InterPro" id="IPR012556">
    <property type="entry name" value="Entericidin"/>
</dbReference>
<proteinExistence type="inferred from homology"/>
<keyword evidence="2" id="KW-1003">Cell membrane</keyword>
<evidence type="ECO:0000256" key="3">
    <source>
        <dbReference type="ARBA" id="ARBA00022729"/>
    </source>
</evidence>
<evidence type="ECO:0000256" key="7">
    <source>
        <dbReference type="SAM" id="SignalP"/>
    </source>
</evidence>
<evidence type="ECO:0000313" key="8">
    <source>
        <dbReference type="EMBL" id="GEC94517.1"/>
    </source>
</evidence>
<evidence type="ECO:0000313" key="9">
    <source>
        <dbReference type="Proteomes" id="UP000318422"/>
    </source>
</evidence>
<evidence type="ECO:0000256" key="4">
    <source>
        <dbReference type="ARBA" id="ARBA00023136"/>
    </source>
</evidence>
<evidence type="ECO:0000256" key="5">
    <source>
        <dbReference type="ARBA" id="ARBA00023139"/>
    </source>
</evidence>
<name>A0A4Y4CU17_ZOORA</name>
<dbReference type="AlphaFoldDB" id="A0A4Y4CU17"/>
<dbReference type="PROSITE" id="PS51257">
    <property type="entry name" value="PROKAR_LIPOPROTEIN"/>
    <property type="match status" value="1"/>
</dbReference>
<dbReference type="OrthoDB" id="9181810at2"/>
<evidence type="ECO:0000256" key="1">
    <source>
        <dbReference type="ARBA" id="ARBA00010296"/>
    </source>
</evidence>
<protein>
    <recommendedName>
        <fullName evidence="10">Entericidin</fullName>
    </recommendedName>
</protein>
<keyword evidence="5" id="KW-0564">Palmitate</keyword>
<keyword evidence="4" id="KW-0472">Membrane</keyword>
<reference evidence="8 9" key="1">
    <citation type="submission" date="2019-06" db="EMBL/GenBank/DDBJ databases">
        <title>Whole genome shotgun sequence of Zoogloea ramigera NBRC 15342.</title>
        <authorList>
            <person name="Hosoyama A."/>
            <person name="Uohara A."/>
            <person name="Ohji S."/>
            <person name="Ichikawa N."/>
        </authorList>
    </citation>
    <scope>NUCLEOTIDE SEQUENCE [LARGE SCALE GENOMIC DNA]</scope>
    <source>
        <strain evidence="8 9">NBRC 15342</strain>
    </source>
</reference>
<evidence type="ECO:0000256" key="6">
    <source>
        <dbReference type="ARBA" id="ARBA00023288"/>
    </source>
</evidence>
<dbReference type="GO" id="GO:0009636">
    <property type="term" value="P:response to toxic substance"/>
    <property type="evidence" value="ECO:0007669"/>
    <property type="project" value="InterPro"/>
</dbReference>
<dbReference type="RefSeq" id="WP_141349270.1">
    <property type="nucleotide sequence ID" value="NZ_BJNV01000007.1"/>
</dbReference>
<keyword evidence="6" id="KW-0449">Lipoprotein</keyword>
<evidence type="ECO:0000256" key="2">
    <source>
        <dbReference type="ARBA" id="ARBA00022475"/>
    </source>
</evidence>
<keyword evidence="9" id="KW-1185">Reference proteome</keyword>
<dbReference type="Proteomes" id="UP000318422">
    <property type="component" value="Unassembled WGS sequence"/>
</dbReference>
<dbReference type="Pfam" id="PF08085">
    <property type="entry name" value="Entericidin"/>
    <property type="match status" value="1"/>
</dbReference>
<dbReference type="EMBL" id="BJNV01000007">
    <property type="protein sequence ID" value="GEC94517.1"/>
    <property type="molecule type" value="Genomic_DNA"/>
</dbReference>
<feature type="signal peptide" evidence="7">
    <location>
        <begin position="1"/>
        <end position="19"/>
    </location>
</feature>
<comment type="caution">
    <text evidence="8">The sequence shown here is derived from an EMBL/GenBank/DDBJ whole genome shotgun (WGS) entry which is preliminary data.</text>
</comment>
<keyword evidence="3 7" id="KW-0732">Signal</keyword>
<feature type="chain" id="PRO_5021266074" description="Entericidin" evidence="7">
    <location>
        <begin position="20"/>
        <end position="42"/>
    </location>
</feature>